<name>A0A3E1EVA1_9FLAO</name>
<dbReference type="NCBIfam" id="TIGR00697">
    <property type="entry name" value="queuosine precursor transporter"/>
    <property type="match status" value="1"/>
</dbReference>
<dbReference type="Proteomes" id="UP000257127">
    <property type="component" value="Unassembled WGS sequence"/>
</dbReference>
<dbReference type="PANTHER" id="PTHR34300">
    <property type="entry name" value="QUEUOSINE PRECURSOR TRANSPORTER-RELATED"/>
    <property type="match status" value="1"/>
</dbReference>
<keyword evidence="3" id="KW-1185">Reference proteome</keyword>
<feature type="transmembrane region" description="Helical" evidence="1">
    <location>
        <begin position="146"/>
        <end position="169"/>
    </location>
</feature>
<comment type="function">
    <text evidence="1">Involved in the import of queuosine (Q) precursors, required for Q precursor salvage.</text>
</comment>
<accession>A0A3E1EVA1</accession>
<dbReference type="Pfam" id="PF02592">
    <property type="entry name" value="Vut_1"/>
    <property type="match status" value="1"/>
</dbReference>
<protein>
    <recommendedName>
        <fullName evidence="1">Probable queuosine precursor transporter</fullName>
        <shortName evidence="1">Q precursor transporter</shortName>
    </recommendedName>
</protein>
<dbReference type="HAMAP" id="MF_02088">
    <property type="entry name" value="Q_prec_transport"/>
    <property type="match status" value="1"/>
</dbReference>
<organism evidence="2 3">
    <name type="scientific">Brumimicrobium aurantiacum</name>
    <dbReference type="NCBI Taxonomy" id="1737063"/>
    <lineage>
        <taxon>Bacteria</taxon>
        <taxon>Pseudomonadati</taxon>
        <taxon>Bacteroidota</taxon>
        <taxon>Flavobacteriia</taxon>
        <taxon>Flavobacteriales</taxon>
        <taxon>Crocinitomicaceae</taxon>
        <taxon>Brumimicrobium</taxon>
    </lineage>
</organism>
<keyword evidence="1" id="KW-0813">Transport</keyword>
<keyword evidence="1" id="KW-0812">Transmembrane</keyword>
<feature type="transmembrane region" description="Helical" evidence="1">
    <location>
        <begin position="223"/>
        <end position="247"/>
    </location>
</feature>
<feature type="transmembrane region" description="Helical" evidence="1">
    <location>
        <begin position="57"/>
        <end position="78"/>
    </location>
</feature>
<keyword evidence="1" id="KW-0472">Membrane</keyword>
<comment type="subcellular location">
    <subcellularLocation>
        <location evidence="1">Cell membrane</location>
        <topology evidence="1">Multi-pass membrane protein</topology>
    </subcellularLocation>
</comment>
<proteinExistence type="inferred from homology"/>
<evidence type="ECO:0000313" key="2">
    <source>
        <dbReference type="EMBL" id="RFC53448.1"/>
    </source>
</evidence>
<keyword evidence="1" id="KW-1133">Transmembrane helix</keyword>
<reference evidence="2 3" key="1">
    <citation type="submission" date="2018-08" db="EMBL/GenBank/DDBJ databases">
        <title>The draft genome squence of Brumimicrobium sp. N62.</title>
        <authorList>
            <person name="Du Z.-J."/>
            <person name="Luo H.-R."/>
        </authorList>
    </citation>
    <scope>NUCLEOTIDE SEQUENCE [LARGE SCALE GENOMIC DNA]</scope>
    <source>
        <strain evidence="2 3">N62</strain>
    </source>
</reference>
<dbReference type="PANTHER" id="PTHR34300:SF2">
    <property type="entry name" value="QUEUOSINE PRECURSOR TRANSPORTER-RELATED"/>
    <property type="match status" value="1"/>
</dbReference>
<dbReference type="GO" id="GO:0005886">
    <property type="term" value="C:plasma membrane"/>
    <property type="evidence" value="ECO:0007669"/>
    <property type="project" value="UniProtKB-SubCell"/>
</dbReference>
<dbReference type="OrthoDB" id="9805479at2"/>
<sequence length="265" mass="29777">MIYNENDVNTLIKRRREVVFLVLTGLFLGSLVMLNILGVSRFIDFSDYVGIPEGSAISFSLAIGVLPYPITFLCTDFISEIYGRKRANTVVWVGLLLNIWVLFIIWFGGWLDAPETLQADGTLSIGIKEGKAVVPQGYAFYAIRSLAFGATLASMIAYLTAQFVDVHIFHFLKRRTKGKKMWLRNNASTLMSQLIDSIAVILITHYFVSGIPIDPDKSTNLQLLSFIISAYLFKAIVALIDTVPFYFGSKYLKRYLKVEDEISAD</sequence>
<feature type="transmembrane region" description="Helical" evidence="1">
    <location>
        <begin position="90"/>
        <end position="111"/>
    </location>
</feature>
<evidence type="ECO:0000256" key="1">
    <source>
        <dbReference type="HAMAP-Rule" id="MF_02088"/>
    </source>
</evidence>
<evidence type="ECO:0000313" key="3">
    <source>
        <dbReference type="Proteomes" id="UP000257127"/>
    </source>
</evidence>
<dbReference type="RefSeq" id="WP_116881840.1">
    <property type="nucleotide sequence ID" value="NZ_QURB01000009.1"/>
</dbReference>
<dbReference type="InterPro" id="IPR003744">
    <property type="entry name" value="YhhQ"/>
</dbReference>
<feature type="transmembrane region" description="Helical" evidence="1">
    <location>
        <begin position="190"/>
        <end position="211"/>
    </location>
</feature>
<gene>
    <name evidence="2" type="ORF">DXU93_13535</name>
</gene>
<dbReference type="GO" id="GO:0022857">
    <property type="term" value="F:transmembrane transporter activity"/>
    <property type="evidence" value="ECO:0007669"/>
    <property type="project" value="UniProtKB-UniRule"/>
</dbReference>
<dbReference type="EMBL" id="QURB01000009">
    <property type="protein sequence ID" value="RFC53448.1"/>
    <property type="molecule type" value="Genomic_DNA"/>
</dbReference>
<keyword evidence="1" id="KW-1003">Cell membrane</keyword>
<feature type="transmembrane region" description="Helical" evidence="1">
    <location>
        <begin position="18"/>
        <end position="37"/>
    </location>
</feature>
<dbReference type="AlphaFoldDB" id="A0A3E1EVA1"/>
<comment type="caution">
    <text evidence="2">The sequence shown here is derived from an EMBL/GenBank/DDBJ whole genome shotgun (WGS) entry which is preliminary data.</text>
</comment>
<comment type="similarity">
    <text evidence="1">Belongs to the vitamin uptake transporter (VUT/ECF) (TC 2.A.88) family. Q precursor transporter subfamily.</text>
</comment>